<dbReference type="PANTHER" id="PTHR11693">
    <property type="entry name" value="ATP SYNTHASE GAMMA CHAIN"/>
    <property type="match status" value="1"/>
</dbReference>
<reference evidence="12 13" key="1">
    <citation type="submission" date="2024-09" db="EMBL/GenBank/DDBJ databases">
        <authorList>
            <person name="Sun Q."/>
            <person name="Mori K."/>
        </authorList>
    </citation>
    <scope>NUCLEOTIDE SEQUENCE [LARGE SCALE GENOMIC DNA]</scope>
    <source>
        <strain evidence="12 13">JCM 15389</strain>
    </source>
</reference>
<evidence type="ECO:0000256" key="1">
    <source>
        <dbReference type="ARBA" id="ARBA00003456"/>
    </source>
</evidence>
<evidence type="ECO:0000256" key="3">
    <source>
        <dbReference type="ARBA" id="ARBA00007681"/>
    </source>
</evidence>
<dbReference type="NCBIfam" id="TIGR01146">
    <property type="entry name" value="ATPsyn_F1gamma"/>
    <property type="match status" value="1"/>
</dbReference>
<keyword evidence="4 10" id="KW-0813">Transport</keyword>
<dbReference type="EMBL" id="JBHLYQ010000057">
    <property type="protein sequence ID" value="MFC0081930.1"/>
    <property type="molecule type" value="Genomic_DNA"/>
</dbReference>
<evidence type="ECO:0000256" key="11">
    <source>
        <dbReference type="SAM" id="MobiDB-lite"/>
    </source>
</evidence>
<organism evidence="12 13">
    <name type="scientific">Aciditerrimonas ferrireducens</name>
    <dbReference type="NCBI Taxonomy" id="667306"/>
    <lineage>
        <taxon>Bacteria</taxon>
        <taxon>Bacillati</taxon>
        <taxon>Actinomycetota</taxon>
        <taxon>Acidimicrobiia</taxon>
        <taxon>Acidimicrobiales</taxon>
        <taxon>Acidimicrobiaceae</taxon>
        <taxon>Aciditerrimonas</taxon>
    </lineage>
</organism>
<dbReference type="CDD" id="cd12151">
    <property type="entry name" value="F1-ATPase_gamma"/>
    <property type="match status" value="1"/>
</dbReference>
<dbReference type="Pfam" id="PF00231">
    <property type="entry name" value="ATP-synt"/>
    <property type="match status" value="1"/>
</dbReference>
<keyword evidence="5 10" id="KW-0375">Hydrogen ion transport</keyword>
<comment type="caution">
    <text evidence="12">The sequence shown here is derived from an EMBL/GenBank/DDBJ whole genome shotgun (WGS) entry which is preliminary data.</text>
</comment>
<comment type="function">
    <text evidence="1 10">Produces ATP from ADP in the presence of a proton gradient across the membrane. The gamma chain is believed to be important in regulating ATPase activity and the flow of protons through the CF(0) complex.</text>
</comment>
<accession>A0ABV6C2K9</accession>
<evidence type="ECO:0000256" key="6">
    <source>
        <dbReference type="ARBA" id="ARBA00023065"/>
    </source>
</evidence>
<keyword evidence="13" id="KW-1185">Reference proteome</keyword>
<comment type="subunit">
    <text evidence="10">F-type ATPases have 2 components, CF(1) - the catalytic core - and CF(0) - the membrane proton channel. CF(1) has five subunits: alpha(3), beta(3), gamma(1), delta(1), epsilon(1). CF(0) has three main subunits: a, b and c.</text>
</comment>
<dbReference type="PRINTS" id="PR00126">
    <property type="entry name" value="ATPASEGAMMA"/>
</dbReference>
<dbReference type="RefSeq" id="WP_248105374.1">
    <property type="nucleotide sequence ID" value="NZ_JAKHEX010000002.1"/>
</dbReference>
<dbReference type="InterPro" id="IPR000131">
    <property type="entry name" value="ATP_synth_F1_gsu"/>
</dbReference>
<comment type="subcellular location">
    <subcellularLocation>
        <location evidence="10">Cell membrane</location>
        <topology evidence="10">Peripheral membrane protein</topology>
    </subcellularLocation>
    <subcellularLocation>
        <location evidence="2">Membrane</location>
        <topology evidence="2">Peripheral membrane protein</topology>
    </subcellularLocation>
</comment>
<evidence type="ECO:0000313" key="13">
    <source>
        <dbReference type="Proteomes" id="UP001589788"/>
    </source>
</evidence>
<dbReference type="PANTHER" id="PTHR11693:SF22">
    <property type="entry name" value="ATP SYNTHASE SUBUNIT GAMMA, MITOCHONDRIAL"/>
    <property type="match status" value="1"/>
</dbReference>
<evidence type="ECO:0000256" key="4">
    <source>
        <dbReference type="ARBA" id="ARBA00022448"/>
    </source>
</evidence>
<keyword evidence="9 10" id="KW-0066">ATP synthesis</keyword>
<evidence type="ECO:0000313" key="12">
    <source>
        <dbReference type="EMBL" id="MFC0081930.1"/>
    </source>
</evidence>
<dbReference type="PROSITE" id="PS00153">
    <property type="entry name" value="ATPASE_GAMMA"/>
    <property type="match status" value="1"/>
</dbReference>
<proteinExistence type="inferred from homology"/>
<keyword evidence="7 10" id="KW-0472">Membrane</keyword>
<protein>
    <recommendedName>
        <fullName evidence="10">ATP synthase gamma chain</fullName>
    </recommendedName>
    <alternativeName>
        <fullName evidence="10">ATP synthase F1 sector gamma subunit</fullName>
    </alternativeName>
    <alternativeName>
        <fullName evidence="10">F-ATPase gamma subunit</fullName>
    </alternativeName>
</protein>
<evidence type="ECO:0000256" key="10">
    <source>
        <dbReference type="HAMAP-Rule" id="MF_00815"/>
    </source>
</evidence>
<feature type="region of interest" description="Disordered" evidence="11">
    <location>
        <begin position="193"/>
        <end position="222"/>
    </location>
</feature>
<dbReference type="InterPro" id="IPR023632">
    <property type="entry name" value="ATP_synth_F1_gsu_CS"/>
</dbReference>
<sequence length="318" mass="34243">MPGGQERALRRRIRSVQATQKITRAMELIAASQIVRAQNRLAAALPYQRGLAEVLAEAAADAGDQAGRLLGTPEDPRRILVLCLVADRGLCGGYNANVLRATERLVRARRQAGATVQVVTVGRKAPPYLRFRRVEVSRSFGGFSDRPSFADARAVAEAVVPPFLAEEIDQVLVVSTRYRSAGTQVVEERQLLPLPDPSADGEATPRTPAAGEDLPPGTVGPEDRQGYVEFEPASQDLLGELVPRYAEAAIFGALLEAAVSEHTARQRAMAAATDNAEELVKTLTRVMNRARQDAITTEIMEIVGGAEALRQAEEAEAS</sequence>
<comment type="similarity">
    <text evidence="3 10">Belongs to the ATPase gamma chain family.</text>
</comment>
<dbReference type="Gene3D" id="3.40.1380.10">
    <property type="match status" value="1"/>
</dbReference>
<keyword evidence="10" id="KW-1003">Cell membrane</keyword>
<evidence type="ECO:0000256" key="5">
    <source>
        <dbReference type="ARBA" id="ARBA00022781"/>
    </source>
</evidence>
<keyword evidence="6 10" id="KW-0406">Ion transport</keyword>
<dbReference type="SUPFAM" id="SSF52943">
    <property type="entry name" value="ATP synthase (F1-ATPase), gamma subunit"/>
    <property type="match status" value="1"/>
</dbReference>
<gene>
    <name evidence="10 12" type="primary">atpG</name>
    <name evidence="12" type="ORF">ACFFRE_07185</name>
</gene>
<dbReference type="HAMAP" id="MF_00815">
    <property type="entry name" value="ATP_synth_gamma_bact"/>
    <property type="match status" value="1"/>
</dbReference>
<evidence type="ECO:0000256" key="8">
    <source>
        <dbReference type="ARBA" id="ARBA00023196"/>
    </source>
</evidence>
<dbReference type="Gene3D" id="1.10.287.80">
    <property type="entry name" value="ATP synthase, gamma subunit, helix hairpin domain"/>
    <property type="match status" value="2"/>
</dbReference>
<evidence type="ECO:0000256" key="9">
    <source>
        <dbReference type="ARBA" id="ARBA00023310"/>
    </source>
</evidence>
<keyword evidence="8 10" id="KW-0139">CF(1)</keyword>
<dbReference type="Proteomes" id="UP001589788">
    <property type="component" value="Unassembled WGS sequence"/>
</dbReference>
<evidence type="ECO:0000256" key="7">
    <source>
        <dbReference type="ARBA" id="ARBA00023136"/>
    </source>
</evidence>
<name>A0ABV6C2K9_9ACTN</name>
<dbReference type="InterPro" id="IPR035968">
    <property type="entry name" value="ATP_synth_F1_ATPase_gsu"/>
</dbReference>
<evidence type="ECO:0000256" key="2">
    <source>
        <dbReference type="ARBA" id="ARBA00004170"/>
    </source>
</evidence>